<dbReference type="PANTHER" id="PTHR40469:SF2">
    <property type="entry name" value="GALACTOSE-BINDING DOMAIN-LIKE SUPERFAMILY PROTEIN"/>
    <property type="match status" value="1"/>
</dbReference>
<dbReference type="SUPFAM" id="SSF52317">
    <property type="entry name" value="Class I glutamine amidotransferase-like"/>
    <property type="match status" value="1"/>
</dbReference>
<feature type="transmembrane region" description="Helical" evidence="2">
    <location>
        <begin position="12"/>
        <end position="32"/>
    </location>
</feature>
<dbReference type="RefSeq" id="WP_326762499.1">
    <property type="nucleotide sequence ID" value="NZ_CP109135.1"/>
</dbReference>
<evidence type="ECO:0000313" key="4">
    <source>
        <dbReference type="EMBL" id="WSD20927.1"/>
    </source>
</evidence>
<dbReference type="Proteomes" id="UP001340816">
    <property type="component" value="Chromosome"/>
</dbReference>
<evidence type="ECO:0000256" key="2">
    <source>
        <dbReference type="SAM" id="Phobius"/>
    </source>
</evidence>
<proteinExistence type="predicted"/>
<accession>A0ABZ1HTR4</accession>
<sequence>MTSRTRPVRTTVSVVAAVSATLLIALAAFLGLQHQTSANQASGRGEGRSAGAEAQELGDPDYGVCRGTSAKCYHDWGNFSPAADGYRVLLYTRTAGPRHANLGPTLGTGLNPTLADTNVVQNALVRMGTKNGFTVDWTEDVTQLSSPARLFRYNAVVFYSTSRDTLDDAAQTSLRQYVRGGGGFVGIHNAFGTEYNWPWYEGLLGGANFYDHGPDQRGTVVVQNRRNSSTSDLPARWDFTDEWYNLVPAPSKVRVLASVDESTLAEGVTGNQGHPGHGRHHPVAWCQYYDGGRAWLTTLGHDAKAFSTDGSFPGADQFQNLILGGIESAMGRTPFCRAG</sequence>
<name>A0ABZ1HTR4_STRPH</name>
<dbReference type="Gene3D" id="3.40.50.880">
    <property type="match status" value="1"/>
</dbReference>
<gene>
    <name evidence="4" type="ORF">OHB35_51085</name>
</gene>
<feature type="domain" description="ThuA-like" evidence="3">
    <location>
        <begin position="121"/>
        <end position="326"/>
    </location>
</feature>
<dbReference type="InterPro" id="IPR029062">
    <property type="entry name" value="Class_I_gatase-like"/>
</dbReference>
<keyword evidence="5" id="KW-1185">Reference proteome</keyword>
<dbReference type="InterPro" id="IPR029010">
    <property type="entry name" value="ThuA-like"/>
</dbReference>
<feature type="region of interest" description="Disordered" evidence="1">
    <location>
        <begin position="38"/>
        <end position="58"/>
    </location>
</feature>
<keyword evidence="2" id="KW-1133">Transmembrane helix</keyword>
<evidence type="ECO:0000256" key="1">
    <source>
        <dbReference type="SAM" id="MobiDB-lite"/>
    </source>
</evidence>
<evidence type="ECO:0000313" key="5">
    <source>
        <dbReference type="Proteomes" id="UP001340816"/>
    </source>
</evidence>
<reference evidence="4 5" key="1">
    <citation type="submission" date="2022-10" db="EMBL/GenBank/DDBJ databases">
        <title>The complete genomes of actinobacterial strains from the NBC collection.</title>
        <authorList>
            <person name="Joergensen T.S."/>
            <person name="Alvarez Arevalo M."/>
            <person name="Sterndorff E.B."/>
            <person name="Faurdal D."/>
            <person name="Vuksanovic O."/>
            <person name="Mourched A.-S."/>
            <person name="Charusanti P."/>
            <person name="Shaw S."/>
            <person name="Blin K."/>
            <person name="Weber T."/>
        </authorList>
    </citation>
    <scope>NUCLEOTIDE SEQUENCE [LARGE SCALE GENOMIC DNA]</scope>
    <source>
        <strain evidence="4 5">NBC 01752</strain>
    </source>
</reference>
<dbReference type="PANTHER" id="PTHR40469">
    <property type="entry name" value="SECRETED GLYCOSYL HYDROLASE"/>
    <property type="match status" value="1"/>
</dbReference>
<keyword evidence="2" id="KW-0472">Membrane</keyword>
<evidence type="ECO:0000259" key="3">
    <source>
        <dbReference type="Pfam" id="PF06283"/>
    </source>
</evidence>
<keyword evidence="2" id="KW-0812">Transmembrane</keyword>
<organism evidence="4 5">
    <name type="scientific">Streptomyces phaeochromogenes</name>
    <dbReference type="NCBI Taxonomy" id="1923"/>
    <lineage>
        <taxon>Bacteria</taxon>
        <taxon>Bacillati</taxon>
        <taxon>Actinomycetota</taxon>
        <taxon>Actinomycetes</taxon>
        <taxon>Kitasatosporales</taxon>
        <taxon>Streptomycetaceae</taxon>
        <taxon>Streptomyces</taxon>
        <taxon>Streptomyces phaeochromogenes group</taxon>
    </lineage>
</organism>
<protein>
    <submittedName>
        <fullName evidence="4">ThuA domain-containing protein</fullName>
    </submittedName>
</protein>
<dbReference type="EMBL" id="CP109135">
    <property type="protein sequence ID" value="WSD20927.1"/>
    <property type="molecule type" value="Genomic_DNA"/>
</dbReference>
<dbReference type="Pfam" id="PF06283">
    <property type="entry name" value="ThuA"/>
    <property type="match status" value="1"/>
</dbReference>